<name>A0A2L0UFJ0_9MICC</name>
<proteinExistence type="predicted"/>
<dbReference type="GO" id="GO:0008955">
    <property type="term" value="F:peptidoglycan glycosyltransferase activity"/>
    <property type="evidence" value="ECO:0007669"/>
    <property type="project" value="TreeGrafter"/>
</dbReference>
<evidence type="ECO:0000313" key="11">
    <source>
        <dbReference type="Proteomes" id="UP000239187"/>
    </source>
</evidence>
<keyword evidence="6" id="KW-1133">Transmembrane helix</keyword>
<accession>A0A2L0UFJ0</accession>
<dbReference type="GO" id="GO:0030288">
    <property type="term" value="C:outer membrane-bounded periplasmic space"/>
    <property type="evidence" value="ECO:0007669"/>
    <property type="project" value="TreeGrafter"/>
</dbReference>
<dbReference type="AlphaFoldDB" id="A0A2L0UFJ0"/>
<organism evidence="10 11">
    <name type="scientific">Arthrobacter agilis</name>
    <dbReference type="NCBI Taxonomy" id="37921"/>
    <lineage>
        <taxon>Bacteria</taxon>
        <taxon>Bacillati</taxon>
        <taxon>Actinomycetota</taxon>
        <taxon>Actinomycetes</taxon>
        <taxon>Micrococcales</taxon>
        <taxon>Micrococcaceae</taxon>
        <taxon>Arthrobacter</taxon>
    </lineage>
</organism>
<dbReference type="Proteomes" id="UP000239187">
    <property type="component" value="Chromosome"/>
</dbReference>
<dbReference type="GO" id="GO:0009252">
    <property type="term" value="P:peptidoglycan biosynthetic process"/>
    <property type="evidence" value="ECO:0007669"/>
    <property type="project" value="UniProtKB-KW"/>
</dbReference>
<keyword evidence="5" id="KW-0573">Peptidoglycan synthesis</keyword>
<dbReference type="SUPFAM" id="SSF56601">
    <property type="entry name" value="beta-lactamase/transpeptidase-like"/>
    <property type="match status" value="1"/>
</dbReference>
<gene>
    <name evidence="10" type="ORF">CVO76_10515</name>
</gene>
<feature type="compositionally biased region" description="Low complexity" evidence="9">
    <location>
        <begin position="120"/>
        <end position="133"/>
    </location>
</feature>
<evidence type="ECO:0000313" key="10">
    <source>
        <dbReference type="EMBL" id="AUZ88009.1"/>
    </source>
</evidence>
<dbReference type="PANTHER" id="PTHR32282:SF27">
    <property type="entry name" value="PENICILLIN-BINDING PROTEIN 1A"/>
    <property type="match status" value="1"/>
</dbReference>
<dbReference type="Gene3D" id="3.40.710.10">
    <property type="entry name" value="DD-peptidase/beta-lactamase superfamily"/>
    <property type="match status" value="1"/>
</dbReference>
<evidence type="ECO:0000256" key="7">
    <source>
        <dbReference type="ARBA" id="ARBA00023136"/>
    </source>
</evidence>
<feature type="region of interest" description="Disordered" evidence="9">
    <location>
        <begin position="113"/>
        <end position="161"/>
    </location>
</feature>
<dbReference type="GO" id="GO:0071555">
    <property type="term" value="P:cell wall organization"/>
    <property type="evidence" value="ECO:0007669"/>
    <property type="project" value="UniProtKB-KW"/>
</dbReference>
<evidence type="ECO:0000256" key="4">
    <source>
        <dbReference type="ARBA" id="ARBA00022960"/>
    </source>
</evidence>
<evidence type="ECO:0000256" key="6">
    <source>
        <dbReference type="ARBA" id="ARBA00022989"/>
    </source>
</evidence>
<evidence type="ECO:0000256" key="2">
    <source>
        <dbReference type="ARBA" id="ARBA00022679"/>
    </source>
</evidence>
<evidence type="ECO:0000256" key="8">
    <source>
        <dbReference type="ARBA" id="ARBA00023316"/>
    </source>
</evidence>
<evidence type="ECO:0000256" key="5">
    <source>
        <dbReference type="ARBA" id="ARBA00022984"/>
    </source>
</evidence>
<evidence type="ECO:0000256" key="1">
    <source>
        <dbReference type="ARBA" id="ARBA00022676"/>
    </source>
</evidence>
<dbReference type="EMBL" id="CP024915">
    <property type="protein sequence ID" value="AUZ88009.1"/>
    <property type="molecule type" value="Genomic_DNA"/>
</dbReference>
<reference evidence="10 11" key="1">
    <citation type="submission" date="2017-11" db="EMBL/GenBank/DDBJ databases">
        <title>Draft genome of Arthrobacter agilis strain UMCV2, a plant growth-promoting rhizobacterium and biocontrol capacity of phytopathogenic fungi.</title>
        <authorList>
            <person name="Martinez-Camara R."/>
            <person name="Santoyo G."/>
            <person name="Moreno-Hagelsieb G."/>
            <person name="Valencia-Cantero E."/>
        </authorList>
    </citation>
    <scope>NUCLEOTIDE SEQUENCE [LARGE SCALE GENOMIC DNA]</scope>
    <source>
        <strain evidence="10 11">UMCV2</strain>
    </source>
</reference>
<dbReference type="InterPro" id="IPR050396">
    <property type="entry name" value="Glycosyltr_51/Transpeptidase"/>
</dbReference>
<evidence type="ECO:0000256" key="3">
    <source>
        <dbReference type="ARBA" id="ARBA00022692"/>
    </source>
</evidence>
<protein>
    <recommendedName>
        <fullName evidence="12">Penicillin-binding protein transpeptidase domain-containing protein</fullName>
    </recommendedName>
</protein>
<keyword evidence="1" id="KW-0328">Glycosyltransferase</keyword>
<dbReference type="PANTHER" id="PTHR32282">
    <property type="entry name" value="BINDING PROTEIN TRANSPEPTIDASE, PUTATIVE-RELATED"/>
    <property type="match status" value="1"/>
</dbReference>
<keyword evidence="8" id="KW-0961">Cell wall biogenesis/degradation</keyword>
<evidence type="ECO:0008006" key="12">
    <source>
        <dbReference type="Google" id="ProtNLM"/>
    </source>
</evidence>
<evidence type="ECO:0000256" key="9">
    <source>
        <dbReference type="SAM" id="MobiDB-lite"/>
    </source>
</evidence>
<keyword evidence="4" id="KW-0133">Cell shape</keyword>
<feature type="compositionally biased region" description="Gly residues" evidence="9">
    <location>
        <begin position="134"/>
        <end position="161"/>
    </location>
</feature>
<sequence>MARGVNYATQRVMTNGSGQLLEYGDIPMAGKTGTNDARSQTWFMGYNSGMVTASWVGNWQGEGDTSSLGGLEIGGQVYPEIDGSLIAAPSWARFMQQIPGLYVGAPFANPPAGMISGQRSTNPGRNSGNNNGTNSGGTGTGGTTGGTTGGQAGNSGNGGNG</sequence>
<keyword evidence="3" id="KW-0812">Transmembrane</keyword>
<keyword evidence="7" id="KW-0472">Membrane</keyword>
<dbReference type="InterPro" id="IPR012338">
    <property type="entry name" value="Beta-lactam/transpept-like"/>
</dbReference>
<dbReference type="GO" id="GO:0008360">
    <property type="term" value="P:regulation of cell shape"/>
    <property type="evidence" value="ECO:0007669"/>
    <property type="project" value="UniProtKB-KW"/>
</dbReference>
<keyword evidence="2" id="KW-0808">Transferase</keyword>